<dbReference type="Pfam" id="PF07519">
    <property type="entry name" value="Tannase"/>
    <property type="match status" value="2"/>
</dbReference>
<keyword evidence="10" id="KW-1185">Reference proteome</keyword>
<keyword evidence="2" id="KW-0719">Serine esterase</keyword>
<keyword evidence="4 8" id="KW-0732">Signal</keyword>
<evidence type="ECO:0000256" key="3">
    <source>
        <dbReference type="ARBA" id="ARBA00022723"/>
    </source>
</evidence>
<dbReference type="InterPro" id="IPR011118">
    <property type="entry name" value="Tannase/feruloyl_esterase"/>
</dbReference>
<keyword evidence="6" id="KW-0106">Calcium</keyword>
<comment type="similarity">
    <text evidence="1 8">Belongs to the tannase family.</text>
</comment>
<evidence type="ECO:0000256" key="4">
    <source>
        <dbReference type="ARBA" id="ARBA00022729"/>
    </source>
</evidence>
<gene>
    <name evidence="9" type="ORF">K469DRAFT_687893</name>
</gene>
<dbReference type="AlphaFoldDB" id="A0A6A6E6S6"/>
<dbReference type="EC" id="3.1.1.-" evidence="8"/>
<evidence type="ECO:0000256" key="8">
    <source>
        <dbReference type="RuleBase" id="RU361238"/>
    </source>
</evidence>
<dbReference type="EMBL" id="ML994633">
    <property type="protein sequence ID" value="KAF2185566.1"/>
    <property type="molecule type" value="Genomic_DNA"/>
</dbReference>
<protein>
    <recommendedName>
        <fullName evidence="8">Carboxylic ester hydrolase</fullName>
        <ecNumber evidence="8">3.1.1.-</ecNumber>
    </recommendedName>
</protein>
<name>A0A6A6E6S6_9PEZI</name>
<dbReference type="OrthoDB" id="3039123at2759"/>
<sequence length="557" mass="60605">MAIISLPTLWAITLLTLCAAQQCPTQPENGICSINTFNSTLSLIGASIEKIGIVPPGGCFRGSPADDIAVTGRPNVAADVGGSCALIVKNGSYRFGLLLPDNSAWKGSFLAVGNYAFAGGINFIDMGFGVSIYGMATMSTDTGHSSSEGDMTWAKGNTQAQEDWGFRAMNGSVAIAKQLVDAYYGRNPSFSYYSGCSTGGREGLKQIQVDQTSFNGLLIGAPAWDQYHMMPWITKLGADYSKPEANGNFTFNQWFGMVVKIRAACDLKDSVPDNIISRPDLCNFDEIAPLLQCNETVKDYCLNENQIPTARQIYQDYVIGGNPDPVFYGPELGSEVELGLTIGGYLNNTNPTGFDREWFKNFMGYPDNYVYNDSALTDAVDKNPGNATADGFNISKFAQNRGKIILYQGLADGVIPAKSTMNFYNKTKEDTDGDVDSYMRYFPVPGMRHCWLSDTDLEGNAFAPWMLGGAGQVNLVTPSEAGQVLGNPELDAFARLQQWVEAAAADPTAAGPTNITATTWFTWNQTIWRQRPICAYPRMAALKDGADLNKKESWECR</sequence>
<dbReference type="GO" id="GO:0046872">
    <property type="term" value="F:metal ion binding"/>
    <property type="evidence" value="ECO:0007669"/>
    <property type="project" value="UniProtKB-KW"/>
</dbReference>
<evidence type="ECO:0000256" key="6">
    <source>
        <dbReference type="ARBA" id="ARBA00022837"/>
    </source>
</evidence>
<evidence type="ECO:0000256" key="7">
    <source>
        <dbReference type="ARBA" id="ARBA00023157"/>
    </source>
</evidence>
<keyword evidence="5 8" id="KW-0378">Hydrolase</keyword>
<dbReference type="Proteomes" id="UP000800200">
    <property type="component" value="Unassembled WGS sequence"/>
</dbReference>
<proteinExistence type="inferred from homology"/>
<feature type="signal peptide" evidence="8">
    <location>
        <begin position="1"/>
        <end position="20"/>
    </location>
</feature>
<evidence type="ECO:0000256" key="5">
    <source>
        <dbReference type="ARBA" id="ARBA00022801"/>
    </source>
</evidence>
<evidence type="ECO:0000313" key="9">
    <source>
        <dbReference type="EMBL" id="KAF2185566.1"/>
    </source>
</evidence>
<evidence type="ECO:0000256" key="2">
    <source>
        <dbReference type="ARBA" id="ARBA00022487"/>
    </source>
</evidence>
<keyword evidence="3" id="KW-0479">Metal-binding</keyword>
<reference evidence="9" key="1">
    <citation type="journal article" date="2020" name="Stud. Mycol.">
        <title>101 Dothideomycetes genomes: a test case for predicting lifestyles and emergence of pathogens.</title>
        <authorList>
            <person name="Haridas S."/>
            <person name="Albert R."/>
            <person name="Binder M."/>
            <person name="Bloem J."/>
            <person name="Labutti K."/>
            <person name="Salamov A."/>
            <person name="Andreopoulos B."/>
            <person name="Baker S."/>
            <person name="Barry K."/>
            <person name="Bills G."/>
            <person name="Bluhm B."/>
            <person name="Cannon C."/>
            <person name="Castanera R."/>
            <person name="Culley D."/>
            <person name="Daum C."/>
            <person name="Ezra D."/>
            <person name="Gonzalez J."/>
            <person name="Henrissat B."/>
            <person name="Kuo A."/>
            <person name="Liang C."/>
            <person name="Lipzen A."/>
            <person name="Lutzoni F."/>
            <person name="Magnuson J."/>
            <person name="Mondo S."/>
            <person name="Nolan M."/>
            <person name="Ohm R."/>
            <person name="Pangilinan J."/>
            <person name="Park H.-J."/>
            <person name="Ramirez L."/>
            <person name="Alfaro M."/>
            <person name="Sun H."/>
            <person name="Tritt A."/>
            <person name="Yoshinaga Y."/>
            <person name="Zwiers L.-H."/>
            <person name="Turgeon B."/>
            <person name="Goodwin S."/>
            <person name="Spatafora J."/>
            <person name="Crous P."/>
            <person name="Grigoriev I."/>
        </authorList>
    </citation>
    <scope>NUCLEOTIDE SEQUENCE</scope>
    <source>
        <strain evidence="9">CBS 207.26</strain>
    </source>
</reference>
<dbReference type="GO" id="GO:0030600">
    <property type="term" value="F:feruloyl esterase activity"/>
    <property type="evidence" value="ECO:0007669"/>
    <property type="project" value="UniProtKB-ARBA"/>
</dbReference>
<dbReference type="InterPro" id="IPR029058">
    <property type="entry name" value="AB_hydrolase_fold"/>
</dbReference>
<dbReference type="PANTHER" id="PTHR33938:SF2">
    <property type="entry name" value="CARBOXYLIC ESTER HYDROLASE"/>
    <property type="match status" value="1"/>
</dbReference>
<dbReference type="PANTHER" id="PTHR33938">
    <property type="entry name" value="FERULOYL ESTERASE B-RELATED"/>
    <property type="match status" value="1"/>
</dbReference>
<keyword evidence="7" id="KW-1015">Disulfide bond</keyword>
<dbReference type="SUPFAM" id="SSF53474">
    <property type="entry name" value="alpha/beta-Hydrolases"/>
    <property type="match status" value="1"/>
</dbReference>
<accession>A0A6A6E6S6</accession>
<organism evidence="9 10">
    <name type="scientific">Zopfia rhizophila CBS 207.26</name>
    <dbReference type="NCBI Taxonomy" id="1314779"/>
    <lineage>
        <taxon>Eukaryota</taxon>
        <taxon>Fungi</taxon>
        <taxon>Dikarya</taxon>
        <taxon>Ascomycota</taxon>
        <taxon>Pezizomycotina</taxon>
        <taxon>Dothideomycetes</taxon>
        <taxon>Dothideomycetes incertae sedis</taxon>
        <taxon>Zopfiaceae</taxon>
        <taxon>Zopfia</taxon>
    </lineage>
</organism>
<evidence type="ECO:0000256" key="1">
    <source>
        <dbReference type="ARBA" id="ARBA00006249"/>
    </source>
</evidence>
<evidence type="ECO:0000313" key="10">
    <source>
        <dbReference type="Proteomes" id="UP000800200"/>
    </source>
</evidence>
<feature type="chain" id="PRO_5025708670" description="Carboxylic ester hydrolase" evidence="8">
    <location>
        <begin position="21"/>
        <end position="557"/>
    </location>
</feature>